<evidence type="ECO:0000256" key="4">
    <source>
        <dbReference type="ARBA" id="ARBA00022519"/>
    </source>
</evidence>
<dbReference type="Pfam" id="PF04290">
    <property type="entry name" value="DctQ"/>
    <property type="match status" value="1"/>
</dbReference>
<feature type="domain" description="Tripartite ATP-independent periplasmic transporters DctQ component" evidence="10">
    <location>
        <begin position="36"/>
        <end position="164"/>
    </location>
</feature>
<feature type="transmembrane region" description="Helical" evidence="9">
    <location>
        <begin position="102"/>
        <end position="120"/>
    </location>
</feature>
<dbReference type="AlphaFoldDB" id="A0A193G7R0"/>
<keyword evidence="7 9" id="KW-0472">Membrane</keyword>
<keyword evidence="3" id="KW-1003">Cell membrane</keyword>
<comment type="subcellular location">
    <subcellularLocation>
        <location evidence="1 9">Cell inner membrane</location>
        <topology evidence="1 9">Multi-pass membrane protein</topology>
    </subcellularLocation>
</comment>
<dbReference type="RefSeq" id="WP_066652721.1">
    <property type="nucleotide sequence ID" value="NZ_CBCSCL010000002.1"/>
</dbReference>
<evidence type="ECO:0000256" key="7">
    <source>
        <dbReference type="ARBA" id="ARBA00023136"/>
    </source>
</evidence>
<evidence type="ECO:0000256" key="5">
    <source>
        <dbReference type="ARBA" id="ARBA00022692"/>
    </source>
</evidence>
<evidence type="ECO:0000256" key="9">
    <source>
        <dbReference type="RuleBase" id="RU369079"/>
    </source>
</evidence>
<dbReference type="KEGG" id="bfz:BAU07_00815"/>
<keyword evidence="6 9" id="KW-1133">Transmembrane helix</keyword>
<dbReference type="Proteomes" id="UP000091926">
    <property type="component" value="Chromosome"/>
</dbReference>
<evidence type="ECO:0000256" key="2">
    <source>
        <dbReference type="ARBA" id="ARBA00022448"/>
    </source>
</evidence>
<sequence length="180" mass="19270">MQTRPPPPAAPQALRRALDFVFRVQGWLMVGCLAVMVVLLFGNVALRYAFNSGINVSDEVSRLAFVWLIFIGSVLAVRSHTHMGVTMLVERFGPGARRASHLFCQVLILAVLCMFIKGSWEQTVIAMGTRLPVTGMPAATFAAACLYAGVAMALLTLADIILTLAGAEPPLDASAVDPLT</sequence>
<comment type="similarity">
    <text evidence="8 9">Belongs to the TRAP transporter small permease family.</text>
</comment>
<comment type="function">
    <text evidence="9">Part of the tripartite ATP-independent periplasmic (TRAP) transport system.</text>
</comment>
<evidence type="ECO:0000256" key="6">
    <source>
        <dbReference type="ARBA" id="ARBA00022989"/>
    </source>
</evidence>
<proteinExistence type="inferred from homology"/>
<evidence type="ECO:0000256" key="8">
    <source>
        <dbReference type="ARBA" id="ARBA00038436"/>
    </source>
</evidence>
<comment type="subunit">
    <text evidence="9">The complex comprises the extracytoplasmic solute receptor protein and the two transmembrane proteins.</text>
</comment>
<accession>A0A193G7R0</accession>
<keyword evidence="4 9" id="KW-0997">Cell inner membrane</keyword>
<evidence type="ECO:0000259" key="10">
    <source>
        <dbReference type="Pfam" id="PF04290"/>
    </source>
</evidence>
<evidence type="ECO:0000256" key="3">
    <source>
        <dbReference type="ARBA" id="ARBA00022475"/>
    </source>
</evidence>
<reference evidence="11 12" key="1">
    <citation type="submission" date="2016-06" db="EMBL/GenBank/DDBJ databases">
        <title>Complete genome sequences of Bordetella bronchialis and Bordetella flabilis.</title>
        <authorList>
            <person name="LiPuma J.J."/>
            <person name="Spilker T."/>
        </authorList>
    </citation>
    <scope>NUCLEOTIDE SEQUENCE [LARGE SCALE GENOMIC DNA]</scope>
    <source>
        <strain evidence="11 12">AU10664</strain>
    </source>
</reference>
<protein>
    <recommendedName>
        <fullName evidence="9">TRAP transporter small permease protein</fullName>
    </recommendedName>
</protein>
<dbReference type="GO" id="GO:0015740">
    <property type="term" value="P:C4-dicarboxylate transport"/>
    <property type="evidence" value="ECO:0007669"/>
    <property type="project" value="TreeGrafter"/>
</dbReference>
<feature type="transmembrane region" description="Helical" evidence="9">
    <location>
        <begin position="140"/>
        <end position="162"/>
    </location>
</feature>
<name>A0A193G7R0_9BORD</name>
<keyword evidence="2 9" id="KW-0813">Transport</keyword>
<evidence type="ECO:0000256" key="1">
    <source>
        <dbReference type="ARBA" id="ARBA00004429"/>
    </source>
</evidence>
<feature type="transmembrane region" description="Helical" evidence="9">
    <location>
        <begin position="62"/>
        <end position="81"/>
    </location>
</feature>
<evidence type="ECO:0000313" key="11">
    <source>
        <dbReference type="EMBL" id="ANN75855.1"/>
    </source>
</evidence>
<keyword evidence="5 9" id="KW-0812">Transmembrane</keyword>
<evidence type="ECO:0000313" key="12">
    <source>
        <dbReference type="Proteomes" id="UP000091926"/>
    </source>
</evidence>
<dbReference type="EMBL" id="CP016172">
    <property type="protein sequence ID" value="ANN75855.1"/>
    <property type="molecule type" value="Genomic_DNA"/>
</dbReference>
<gene>
    <name evidence="11" type="ORF">BAU07_00815</name>
</gene>
<dbReference type="GO" id="GO:0005886">
    <property type="term" value="C:plasma membrane"/>
    <property type="evidence" value="ECO:0007669"/>
    <property type="project" value="UniProtKB-SubCell"/>
</dbReference>
<feature type="transmembrane region" description="Helical" evidence="9">
    <location>
        <begin position="20"/>
        <end position="42"/>
    </location>
</feature>
<dbReference type="PANTHER" id="PTHR35011:SF2">
    <property type="entry name" value="2,3-DIKETO-L-GULONATE TRAP TRANSPORTER SMALL PERMEASE PROTEIN YIAM"/>
    <property type="match status" value="1"/>
</dbReference>
<keyword evidence="12" id="KW-1185">Reference proteome</keyword>
<organism evidence="11 12">
    <name type="scientific">Bordetella flabilis</name>
    <dbReference type="NCBI Taxonomy" id="463014"/>
    <lineage>
        <taxon>Bacteria</taxon>
        <taxon>Pseudomonadati</taxon>
        <taxon>Pseudomonadota</taxon>
        <taxon>Betaproteobacteria</taxon>
        <taxon>Burkholderiales</taxon>
        <taxon>Alcaligenaceae</taxon>
        <taxon>Bordetella</taxon>
    </lineage>
</organism>
<dbReference type="PANTHER" id="PTHR35011">
    <property type="entry name" value="2,3-DIKETO-L-GULONATE TRAP TRANSPORTER SMALL PERMEASE PROTEIN YIAM"/>
    <property type="match status" value="1"/>
</dbReference>
<dbReference type="GO" id="GO:0022857">
    <property type="term" value="F:transmembrane transporter activity"/>
    <property type="evidence" value="ECO:0007669"/>
    <property type="project" value="UniProtKB-UniRule"/>
</dbReference>
<dbReference type="STRING" id="463014.BAU07_00815"/>
<dbReference type="InterPro" id="IPR055348">
    <property type="entry name" value="DctQ"/>
</dbReference>
<dbReference type="InterPro" id="IPR007387">
    <property type="entry name" value="TRAP_DctQ"/>
</dbReference>